<protein>
    <recommendedName>
        <fullName evidence="5">Lipoprotein</fullName>
    </recommendedName>
</protein>
<dbReference type="RefSeq" id="WP_150156778.1">
    <property type="nucleotide sequence ID" value="NZ_CP043959.1"/>
</dbReference>
<keyword evidence="4" id="KW-1185">Reference proteome</keyword>
<accession>A0ABX5ZXC5</accession>
<evidence type="ECO:0000256" key="1">
    <source>
        <dbReference type="SAM" id="MobiDB-lite"/>
    </source>
</evidence>
<reference evidence="3 4" key="1">
    <citation type="submission" date="2019-09" db="EMBL/GenBank/DDBJ databases">
        <title>Draft genome sequence of the Ebosin-producing strain Streptomyces sp. 139.</title>
        <authorList>
            <person name="Ai L."/>
            <person name="Geng M."/>
            <person name="Ma M."/>
            <person name="Bai L."/>
        </authorList>
    </citation>
    <scope>NUCLEOTIDE SEQUENCE [LARGE SCALE GENOMIC DNA]</scope>
    <source>
        <strain evidence="3 4">139</strain>
    </source>
</reference>
<proteinExistence type="predicted"/>
<feature type="chain" id="PRO_5045540595" description="Lipoprotein" evidence="2">
    <location>
        <begin position="21"/>
        <end position="262"/>
    </location>
</feature>
<dbReference type="PROSITE" id="PS51257">
    <property type="entry name" value="PROKAR_LIPOPROTEIN"/>
    <property type="match status" value="1"/>
</dbReference>
<evidence type="ECO:0008006" key="5">
    <source>
        <dbReference type="Google" id="ProtNLM"/>
    </source>
</evidence>
<keyword evidence="2" id="KW-0732">Signal</keyword>
<feature type="region of interest" description="Disordered" evidence="1">
    <location>
        <begin position="22"/>
        <end position="55"/>
    </location>
</feature>
<gene>
    <name evidence="3" type="ORF">F3L20_28795</name>
</gene>
<name>A0ABX5ZXC5_STRTE</name>
<feature type="compositionally biased region" description="Basic and acidic residues" evidence="1">
    <location>
        <begin position="26"/>
        <end position="47"/>
    </location>
</feature>
<dbReference type="Gene3D" id="2.50.20.20">
    <property type="match status" value="1"/>
</dbReference>
<dbReference type="Proteomes" id="UP000324308">
    <property type="component" value="Chromosome"/>
</dbReference>
<organism evidence="3 4">
    <name type="scientific">Streptomyces tendae</name>
    <dbReference type="NCBI Taxonomy" id="1932"/>
    <lineage>
        <taxon>Bacteria</taxon>
        <taxon>Bacillati</taxon>
        <taxon>Actinomycetota</taxon>
        <taxon>Actinomycetes</taxon>
        <taxon>Kitasatosporales</taxon>
        <taxon>Streptomycetaceae</taxon>
        <taxon>Streptomyces</taxon>
    </lineage>
</organism>
<feature type="signal peptide" evidence="2">
    <location>
        <begin position="1"/>
        <end position="20"/>
    </location>
</feature>
<evidence type="ECO:0000313" key="4">
    <source>
        <dbReference type="Proteomes" id="UP000324308"/>
    </source>
</evidence>
<evidence type="ECO:0000256" key="2">
    <source>
        <dbReference type="SAM" id="SignalP"/>
    </source>
</evidence>
<sequence length="262" mass="27274">MRRTALATLCLVAVAGTALTGCQSGEDGKDKASGSPRQSEEARKTEANEPFAGLTGGEITERAVAATTGASSLRFKGEIPDEESGGTLRIDLALDKKGDCAGTLGMGDRGRTELIKAGDTLYLKYDEAFLRAQSEGEPQADVDAVVEMMAGKWTKMSATGADAEDIAAFCDLDEVLGEARDGSSDATRGKATTVDGTPALTLTEKDGKDRYTFYVATDGEPYLLKLVSTSATDPGSVTFTGFGKPVPARKPAGEIIDLDALG</sequence>
<dbReference type="EMBL" id="CP043959">
    <property type="protein sequence ID" value="QER89332.1"/>
    <property type="molecule type" value="Genomic_DNA"/>
</dbReference>
<evidence type="ECO:0000313" key="3">
    <source>
        <dbReference type="EMBL" id="QER89332.1"/>
    </source>
</evidence>